<feature type="signal peptide" evidence="3">
    <location>
        <begin position="1"/>
        <end position="20"/>
    </location>
</feature>
<dbReference type="InterPro" id="IPR026284">
    <property type="entry name" value="A2MG_proteobact"/>
</dbReference>
<dbReference type="Pfam" id="PF01835">
    <property type="entry name" value="MG2"/>
    <property type="match status" value="1"/>
</dbReference>
<dbReference type="Pfam" id="PF11974">
    <property type="entry name" value="bMG3"/>
    <property type="match status" value="1"/>
</dbReference>
<dbReference type="PIRSF" id="PIRSF038980">
    <property type="entry name" value="A2M_bac"/>
    <property type="match status" value="1"/>
</dbReference>
<accession>A0ABS5IDN1</accession>
<dbReference type="Pfam" id="PF17972">
    <property type="entry name" value="bMG5"/>
    <property type="match status" value="1"/>
</dbReference>
<comment type="caution">
    <text evidence="6">The sequence shown here is derived from an EMBL/GenBank/DDBJ whole genome shotgun (WGS) entry which is preliminary data.</text>
</comment>
<reference evidence="6 7" key="1">
    <citation type="submission" date="2021-04" db="EMBL/GenBank/DDBJ databases">
        <title>Magnetospirillum sulfuroxidans sp. nov., a facultative chemolithoautotrophic sulfur-oxidizing alphaproteobacterium isolated from freshwater sediment and proposals for Paramagetospirillum gen. nov., and Magnetospirillaceae fam. nov.</title>
        <authorList>
            <person name="Koziaeva V."/>
            <person name="Geelhoed J.S."/>
            <person name="Sorokin D.Y."/>
            <person name="Grouzdev D.S."/>
        </authorList>
    </citation>
    <scope>NUCLEOTIDE SEQUENCE [LARGE SCALE GENOMIC DNA]</scope>
    <source>
        <strain evidence="6 7">J10</strain>
    </source>
</reference>
<dbReference type="InterPro" id="IPR041462">
    <property type="entry name" value="Bact_A2M_MG6"/>
</dbReference>
<dbReference type="CDD" id="cd02891">
    <property type="entry name" value="A2M_like"/>
    <property type="match status" value="1"/>
</dbReference>
<dbReference type="Pfam" id="PF17973">
    <property type="entry name" value="bMG10"/>
    <property type="match status" value="1"/>
</dbReference>
<gene>
    <name evidence="6" type="ORF">KEC16_12555</name>
</gene>
<feature type="domain" description="Alpha-2-macroglobulin" evidence="5">
    <location>
        <begin position="965"/>
        <end position="1054"/>
    </location>
</feature>
<dbReference type="Pfam" id="PF21142">
    <property type="entry name" value="A2M_bMG2"/>
    <property type="match status" value="1"/>
</dbReference>
<evidence type="ECO:0000256" key="1">
    <source>
        <dbReference type="ARBA" id="ARBA00010556"/>
    </source>
</evidence>
<dbReference type="InterPro" id="IPR041246">
    <property type="entry name" value="Bact_MG10"/>
</dbReference>
<name>A0ABS5IDN1_9PROT</name>
<evidence type="ECO:0000259" key="4">
    <source>
        <dbReference type="SMART" id="SM01359"/>
    </source>
</evidence>
<evidence type="ECO:0000259" key="5">
    <source>
        <dbReference type="SMART" id="SM01360"/>
    </source>
</evidence>
<evidence type="ECO:0000313" key="7">
    <source>
        <dbReference type="Proteomes" id="UP000680714"/>
    </source>
</evidence>
<sequence length="1643" mass="174884">MNKTMTAIAVLVCASASALAVWGVKDLPRFTAAPAPKPASSGSAPVMAPSTATLADVRSQPAKALENVAAGELAFRRVVVETGGDAIEACLTFSADLTATGAVRYADYVQLPAGVKAGFRVDGKRLCLSGFAVGSEYTLTLRAGLPAAGGETLAQAADVMVAFGDRPSSVRFGTGFVLPREAVEGLPVTTVNASRLEVKVYRVGDRLLARMRQDLVDDRTTYPYRAREVANDEGRLVWSGEIPVSGPRNEAVITLFPLDKAVGKAEPGAYLVTARDPDVPQNQGDEEGYYDAAEYRPIASQWVVQSDLGLTSFTAADGLTLAARSLHSAKPLAGVRMVLIARNNDVLAETQTGGDGTARFAPGLLRGAGGLAPVMVMAYGGDDFNFMDLRRPAFDLSDRGVDGRAPSGPVDAFLYSERGIYRPGETVHLVGMLRDAAAKAIVGRDWIVKITRPDGKEYRRFSVSDQGGGAAHSEIKLPADAARGNWEASIHLDPEGPAAGRLGFEVQDFVPQRLGLTIGERPAFLRPGAALTIPVEARFLYGAPASALGGEAQLTLEPDPAPFPAYKDFRWGIENEAFDGGRLDLAVSDTDAQGRTVVSGAVPDGMNATRPLRADIGIAVREPGGRATAEHVYIPLNTRDVALGLRPHFDGSVRAGQDAVFDLIAVDAGGARKAVTGLEYRLLKDVSTWQWYRSGANWRYERVAREQEIDRGLVDVGGNGPKLIRHQVEWGLYRVMVRDPVSGATSSVSFWGGWYGAASADRPDRLKIAADKAGYQSGETARLHVDSEAAGEALLVIANERLHETRNISIPAGGGDVEVKIGAEWGAGAYAMITLYRPLADKPGRAPVRAVGTAWLGLDPAQRTLSITVDAPERIVPRSHLTVPIKVSGGDKAMVTLAAVDQGILQLTRFKTPSPQGHYLSKRRLGAEMRDDYGRLIRGLTGSGDDQGGDAFGGKGLDVVPTRTTALFSGLVRVDADGMARIALDIPDFQGELRLMAVAFDADKTGSAEARVIVRDPLVAELILPRFLAPGDQGGATALVHNVDGAAGIYSLDVRMGDAVTAPVLSRKIQLAKGQREVFTLPIQGTSTGIGFAELSMSGPDGFAVTRNWRIQVRAPQLPITLQDTASIAPGETVMLGAERAVDLRPETVLASVSVSRWQGLDVVGLLRWMDRYPFGCLEQTTSRAMPLLYFNEVAATIGSHQDKDAPQRIQDAVERIASLQMAEGDFGMWSGWGESADPWLSVFALDFLSRAADKGYDVPAATMNAGRRWLAGGATRYDRSDVSAYAMAVLARKGLANAGDLRYLADQKPPAEPIALAHLGAALDAVGERARAARAFDQAKATLAEWQRLHDSANADAAKALSKKMRPYGSLLRDAFGIAAIAAESGRSALVPSVLQLTETMETQADLTNTQEKAWMLLTAAATARNSGRLVMDLDGKPMAGGDPASAVLAVADLQRGVSLKNAGEGPVFRTVSASGVPMAPLPAAATGVTVAKHYFDMAGNAVDPTQVTRNDRLIVVLEGAASAKVAGSYAVLDLLPAGWDIEGVIRPDQPGYGWLGTLSDPPLRQGRDDRFVAALDLPEQRMADTVKDREAHAFAPWTFKLAYAVRAVSPGEYVLPAARVEHMYRPALQARTEMGRLTVTE</sequence>
<dbReference type="SMART" id="SM01359">
    <property type="entry name" value="A2M_N_2"/>
    <property type="match status" value="1"/>
</dbReference>
<keyword evidence="7" id="KW-1185">Reference proteome</keyword>
<feature type="domain" description="Alpha-2-macroglobulin bait region" evidence="4">
    <location>
        <begin position="766"/>
        <end position="907"/>
    </location>
</feature>
<dbReference type="InterPro" id="IPR049120">
    <property type="entry name" value="A2M_bMG2"/>
</dbReference>
<dbReference type="EMBL" id="JAGTUF010000011">
    <property type="protein sequence ID" value="MBR9972547.1"/>
    <property type="molecule type" value="Genomic_DNA"/>
</dbReference>
<dbReference type="Gene3D" id="2.60.40.1930">
    <property type="match status" value="1"/>
</dbReference>
<dbReference type="PANTHER" id="PTHR40094:SF1">
    <property type="entry name" value="UBIQUITIN DOMAIN-CONTAINING PROTEIN"/>
    <property type="match status" value="1"/>
</dbReference>
<dbReference type="InterPro" id="IPR008930">
    <property type="entry name" value="Terpenoid_cyclase/PrenylTrfase"/>
</dbReference>
<feature type="chain" id="PRO_5047330215" evidence="3">
    <location>
        <begin position="21"/>
        <end position="1643"/>
    </location>
</feature>
<dbReference type="Gene3D" id="1.50.10.20">
    <property type="match status" value="1"/>
</dbReference>
<dbReference type="SUPFAM" id="SSF48239">
    <property type="entry name" value="Terpenoid cyclases/Protein prenyltransferases"/>
    <property type="match status" value="1"/>
</dbReference>
<protein>
    <submittedName>
        <fullName evidence="6">Alpha-2-macroglobulin family protein</fullName>
    </submittedName>
</protein>
<dbReference type="SMART" id="SM01419">
    <property type="entry name" value="Thiol-ester_cl"/>
    <property type="match status" value="1"/>
</dbReference>
<organism evidence="6 7">
    <name type="scientific">Magnetospirillum sulfuroxidans</name>
    <dbReference type="NCBI Taxonomy" id="611300"/>
    <lineage>
        <taxon>Bacteria</taxon>
        <taxon>Pseudomonadati</taxon>
        <taxon>Pseudomonadota</taxon>
        <taxon>Alphaproteobacteria</taxon>
        <taxon>Rhodospirillales</taxon>
        <taxon>Rhodospirillaceae</taxon>
        <taxon>Magnetospirillum</taxon>
    </lineage>
</organism>
<keyword evidence="2 3" id="KW-0732">Signal</keyword>
<evidence type="ECO:0000256" key="2">
    <source>
        <dbReference type="ARBA" id="ARBA00022729"/>
    </source>
</evidence>
<dbReference type="Pfam" id="PF07703">
    <property type="entry name" value="A2M_BRD"/>
    <property type="match status" value="1"/>
</dbReference>
<dbReference type="Pfam" id="PF00207">
    <property type="entry name" value="A2M"/>
    <property type="match status" value="1"/>
</dbReference>
<evidence type="ECO:0000256" key="3">
    <source>
        <dbReference type="SAM" id="SignalP"/>
    </source>
</evidence>
<comment type="similarity">
    <text evidence="1">Belongs to the protease inhibitor I39 (alpha-2-macroglobulin) family. Bacterial alpha-2-macroglobulin subfamily.</text>
</comment>
<proteinExistence type="inferred from homology"/>
<dbReference type="InterPro" id="IPR047565">
    <property type="entry name" value="Alpha-macroglob_thiol-ester_cl"/>
</dbReference>
<dbReference type="PANTHER" id="PTHR40094">
    <property type="entry name" value="ALPHA-2-MACROGLOBULIN HOMOLOG"/>
    <property type="match status" value="1"/>
</dbReference>
<dbReference type="InterPro" id="IPR041203">
    <property type="entry name" value="Bact_A2M_MG5"/>
</dbReference>
<dbReference type="InterPro" id="IPR001599">
    <property type="entry name" value="Macroglobln_a2"/>
</dbReference>
<evidence type="ECO:0000313" key="6">
    <source>
        <dbReference type="EMBL" id="MBR9972547.1"/>
    </source>
</evidence>
<dbReference type="InterPro" id="IPR002890">
    <property type="entry name" value="MG2"/>
</dbReference>
<dbReference type="Proteomes" id="UP000680714">
    <property type="component" value="Unassembled WGS sequence"/>
</dbReference>
<dbReference type="InterPro" id="IPR051802">
    <property type="entry name" value="YfhM-like"/>
</dbReference>
<dbReference type="InterPro" id="IPR011625">
    <property type="entry name" value="A2M_N_BRD"/>
</dbReference>
<dbReference type="SMART" id="SM01360">
    <property type="entry name" value="A2M"/>
    <property type="match status" value="1"/>
</dbReference>
<dbReference type="Pfam" id="PF17962">
    <property type="entry name" value="bMG6"/>
    <property type="match status" value="1"/>
</dbReference>
<dbReference type="InterPro" id="IPR021868">
    <property type="entry name" value="Alpha_2_Macroglob_MG3"/>
</dbReference>
<dbReference type="RefSeq" id="WP_211549399.1">
    <property type="nucleotide sequence ID" value="NZ_JAGTUF010000011.1"/>
</dbReference>